<feature type="region of interest" description="Disordered" evidence="1">
    <location>
        <begin position="46"/>
        <end position="67"/>
    </location>
</feature>
<sequence length="149" mass="16615">MTTSSHSLWERPEKEEAREVERAKVEINPALTGEHHTLAPIWRTFRGEGPTGEVHAPPDGASAREDMDKTRLVQRSPSDNATQFTAAAGLVGLKSKPQSLKSHLEMTVDESKREAAESVKWTYSCLRGEMEDGDRRRGPWPSPQTRALP</sequence>
<feature type="compositionally biased region" description="Basic and acidic residues" evidence="1">
    <location>
        <begin position="8"/>
        <end position="20"/>
    </location>
</feature>
<dbReference type="EMBL" id="NKCI01000084">
    <property type="protein sequence ID" value="RSL57161.1"/>
    <property type="molecule type" value="Genomic_DNA"/>
</dbReference>
<accession>A0A428PVW8</accession>
<protein>
    <submittedName>
        <fullName evidence="2">Uncharacterized protein</fullName>
    </submittedName>
</protein>
<evidence type="ECO:0000313" key="2">
    <source>
        <dbReference type="EMBL" id="RSL57161.1"/>
    </source>
</evidence>
<feature type="compositionally biased region" description="Basic and acidic residues" evidence="1">
    <location>
        <begin position="128"/>
        <end position="137"/>
    </location>
</feature>
<keyword evidence="3" id="KW-1185">Reference proteome</keyword>
<comment type="caution">
    <text evidence="2">The sequence shown here is derived from an EMBL/GenBank/DDBJ whole genome shotgun (WGS) entry which is preliminary data.</text>
</comment>
<dbReference type="Proteomes" id="UP000288168">
    <property type="component" value="Unassembled WGS sequence"/>
</dbReference>
<proteinExistence type="predicted"/>
<name>A0A428PVW8_9HYPO</name>
<feature type="region of interest" description="Disordered" evidence="1">
    <location>
        <begin position="128"/>
        <end position="149"/>
    </location>
</feature>
<gene>
    <name evidence="2" type="ORF">CEP54_008414</name>
</gene>
<organism evidence="2 3">
    <name type="scientific">Fusarium duplospermum</name>
    <dbReference type="NCBI Taxonomy" id="1325734"/>
    <lineage>
        <taxon>Eukaryota</taxon>
        <taxon>Fungi</taxon>
        <taxon>Dikarya</taxon>
        <taxon>Ascomycota</taxon>
        <taxon>Pezizomycotina</taxon>
        <taxon>Sordariomycetes</taxon>
        <taxon>Hypocreomycetidae</taxon>
        <taxon>Hypocreales</taxon>
        <taxon>Nectriaceae</taxon>
        <taxon>Fusarium</taxon>
        <taxon>Fusarium solani species complex</taxon>
    </lineage>
</organism>
<evidence type="ECO:0000256" key="1">
    <source>
        <dbReference type="SAM" id="MobiDB-lite"/>
    </source>
</evidence>
<evidence type="ECO:0000313" key="3">
    <source>
        <dbReference type="Proteomes" id="UP000288168"/>
    </source>
</evidence>
<dbReference type="AlphaFoldDB" id="A0A428PVW8"/>
<feature type="region of interest" description="Disordered" evidence="1">
    <location>
        <begin position="1"/>
        <end position="20"/>
    </location>
</feature>
<dbReference type="OrthoDB" id="10531601at2759"/>
<reference evidence="2 3" key="1">
    <citation type="submission" date="2017-06" db="EMBL/GenBank/DDBJ databases">
        <title>Comparative genomic analysis of Ambrosia Fusariam Clade fungi.</title>
        <authorList>
            <person name="Stajich J.E."/>
            <person name="Carrillo J."/>
            <person name="Kijimoto T."/>
            <person name="Eskalen A."/>
            <person name="O'Donnell K."/>
            <person name="Kasson M."/>
        </authorList>
    </citation>
    <scope>NUCLEOTIDE SEQUENCE [LARGE SCALE GENOMIC DNA]</scope>
    <source>
        <strain evidence="2 3">NRRL62584</strain>
    </source>
</reference>